<evidence type="ECO:0000313" key="3">
    <source>
        <dbReference type="Proteomes" id="UP001152523"/>
    </source>
</evidence>
<evidence type="ECO:0000259" key="1">
    <source>
        <dbReference type="PROSITE" id="PS50181"/>
    </source>
</evidence>
<sequence length="270" mass="30398">MDDDFAKLPEECISEILSLTSPVDVSAFSIISKRFKSASDSDNAWSKFVPSDIDNIISKSSTPFPFESPPTKKQLFFGLSGFSFVLEEGKKVFYLDKHTGKKCVMISPAELEFSGANVSNQLLTTYDPHARFKEVAKLTLYKGVFDITLKMTSQLLLSKETHYSCYLMYKMEDARSYWDDDSSDYSITSGSDPFENVTMIGNSERTTEDGWEEIEIKSFLNSGAVDEGVELRSSVGIDSDDVDVIVQGIEIRPRDAVRCDHDYARFTIYI</sequence>
<keyword evidence="3" id="KW-1185">Reference proteome</keyword>
<proteinExistence type="predicted"/>
<dbReference type="InterPro" id="IPR036047">
    <property type="entry name" value="F-box-like_dom_sf"/>
</dbReference>
<dbReference type="Pfam" id="PF00646">
    <property type="entry name" value="F-box"/>
    <property type="match status" value="1"/>
</dbReference>
<dbReference type="EMBL" id="CAMAPF010000956">
    <property type="protein sequence ID" value="CAH9129763.1"/>
    <property type="molecule type" value="Genomic_DNA"/>
</dbReference>
<dbReference type="PROSITE" id="PS50181">
    <property type="entry name" value="FBOX"/>
    <property type="match status" value="1"/>
</dbReference>
<dbReference type="SUPFAM" id="SSF81383">
    <property type="entry name" value="F-box domain"/>
    <property type="match status" value="1"/>
</dbReference>
<reference evidence="2" key="1">
    <citation type="submission" date="2022-07" db="EMBL/GenBank/DDBJ databases">
        <authorList>
            <person name="Macas J."/>
            <person name="Novak P."/>
            <person name="Neumann P."/>
        </authorList>
    </citation>
    <scope>NUCLEOTIDE SEQUENCE</scope>
</reference>
<evidence type="ECO:0000313" key="2">
    <source>
        <dbReference type="EMBL" id="CAH9129763.1"/>
    </source>
</evidence>
<dbReference type="SMART" id="SM00256">
    <property type="entry name" value="FBOX"/>
    <property type="match status" value="1"/>
</dbReference>
<feature type="domain" description="F-box" evidence="1">
    <location>
        <begin position="2"/>
        <end position="48"/>
    </location>
</feature>
<dbReference type="InterPro" id="IPR001810">
    <property type="entry name" value="F-box_dom"/>
</dbReference>
<dbReference type="InterPro" id="IPR025886">
    <property type="entry name" value="PP2-like"/>
</dbReference>
<dbReference type="Proteomes" id="UP001152523">
    <property type="component" value="Unassembled WGS sequence"/>
</dbReference>
<organism evidence="2 3">
    <name type="scientific">Cuscuta epithymum</name>
    <dbReference type="NCBI Taxonomy" id="186058"/>
    <lineage>
        <taxon>Eukaryota</taxon>
        <taxon>Viridiplantae</taxon>
        <taxon>Streptophyta</taxon>
        <taxon>Embryophyta</taxon>
        <taxon>Tracheophyta</taxon>
        <taxon>Spermatophyta</taxon>
        <taxon>Magnoliopsida</taxon>
        <taxon>eudicotyledons</taxon>
        <taxon>Gunneridae</taxon>
        <taxon>Pentapetalae</taxon>
        <taxon>asterids</taxon>
        <taxon>lamiids</taxon>
        <taxon>Solanales</taxon>
        <taxon>Convolvulaceae</taxon>
        <taxon>Cuscuteae</taxon>
        <taxon>Cuscuta</taxon>
        <taxon>Cuscuta subgen. Cuscuta</taxon>
    </lineage>
</organism>
<accession>A0AAV0F2R0</accession>
<dbReference type="Pfam" id="PF14299">
    <property type="entry name" value="PP2"/>
    <property type="match status" value="1"/>
</dbReference>
<dbReference type="CDD" id="cd22162">
    <property type="entry name" value="F-box_AtSKIP3-like"/>
    <property type="match status" value="1"/>
</dbReference>
<protein>
    <recommendedName>
        <fullName evidence="1">F-box domain-containing protein</fullName>
    </recommendedName>
</protein>
<dbReference type="PANTHER" id="PTHR32278:SF111">
    <property type="entry name" value="F-BOX PROTEIN PP2-B12-RELATED"/>
    <property type="match status" value="1"/>
</dbReference>
<name>A0AAV0F2R0_9ASTE</name>
<dbReference type="AlphaFoldDB" id="A0AAV0F2R0"/>
<dbReference type="PANTHER" id="PTHR32278">
    <property type="entry name" value="F-BOX DOMAIN-CONTAINING PROTEIN"/>
    <property type="match status" value="1"/>
</dbReference>
<comment type="caution">
    <text evidence="2">The sequence shown here is derived from an EMBL/GenBank/DDBJ whole genome shotgun (WGS) entry which is preliminary data.</text>
</comment>
<gene>
    <name evidence="2" type="ORF">CEPIT_LOCUS30104</name>
</gene>